<evidence type="ECO:0000313" key="3">
    <source>
        <dbReference type="EMBL" id="SHF31578.1"/>
    </source>
</evidence>
<protein>
    <recommendedName>
        <fullName evidence="5">Permease</fullName>
    </recommendedName>
</protein>
<feature type="transmembrane region" description="Helical" evidence="2">
    <location>
        <begin position="329"/>
        <end position="352"/>
    </location>
</feature>
<feature type="transmembrane region" description="Helical" evidence="2">
    <location>
        <begin position="176"/>
        <end position="197"/>
    </location>
</feature>
<name>A0A1M5AMT3_9FLAO</name>
<feature type="transmembrane region" description="Helical" evidence="2">
    <location>
        <begin position="237"/>
        <end position="256"/>
    </location>
</feature>
<dbReference type="RefSeq" id="WP_072861925.1">
    <property type="nucleotide sequence ID" value="NZ_FQUX01000003.1"/>
</dbReference>
<feature type="transmembrane region" description="Helical" evidence="2">
    <location>
        <begin position="59"/>
        <end position="77"/>
    </location>
</feature>
<keyword evidence="4" id="KW-1185">Reference proteome</keyword>
<evidence type="ECO:0000313" key="4">
    <source>
        <dbReference type="Proteomes" id="UP000184406"/>
    </source>
</evidence>
<gene>
    <name evidence="3" type="ORF">SAMN03080594_103320</name>
</gene>
<evidence type="ECO:0008006" key="5">
    <source>
        <dbReference type="Google" id="ProtNLM"/>
    </source>
</evidence>
<proteinExistence type="predicted"/>
<reference evidence="4" key="1">
    <citation type="submission" date="2016-11" db="EMBL/GenBank/DDBJ databases">
        <authorList>
            <person name="Varghese N."/>
            <person name="Submissions S."/>
        </authorList>
    </citation>
    <scope>NUCLEOTIDE SEQUENCE [LARGE SCALE GENOMIC DNA]</scope>
    <source>
        <strain evidence="4">DSM 17539</strain>
    </source>
</reference>
<dbReference type="PANTHER" id="PTHR36838:SF3">
    <property type="entry name" value="TRANSPORTER AUXIN EFFLUX CARRIER EC FAMILY"/>
    <property type="match status" value="1"/>
</dbReference>
<accession>A0A1M5AMT3</accession>
<sequence>MNYALQKTLELLLIIGLGLLLQKKVAKEDLKGIKTLILSVALPATIFVALLKIELKGSLLIFPLMALVFNFIMAIATKYLLASSLSNNEGAKKRTLTMLLPSLAPGLSCFPFIIVYLGDEYLALAALADVGNKIFVLILLYMLGMHWYHARAVKDLVATTSSKLKGLFLSMLNEPINLVIIIAMVLLGFGLTLSSFPEFLENTIVKMSLIMTPLVLLFIGMAVRIKFREFGFIFSLLMRRAGITFLLSAIFVFLFPALAAPMILFIVVFPQSACSFWPFAHMSAVSTLEEKDEQKKPTFDINFAVNILACSMPFSTILIISIFSFSEFFVNPVVLVVTGIVMMAVTYIPYLISKLKRSNKSEEVVNYNTFFGINTNAHSSENQ</sequence>
<feature type="transmembrane region" description="Helical" evidence="2">
    <location>
        <begin position="203"/>
        <end position="225"/>
    </location>
</feature>
<dbReference type="PANTHER" id="PTHR36838">
    <property type="entry name" value="AUXIN EFFLUX CARRIER FAMILY PROTEIN"/>
    <property type="match status" value="1"/>
</dbReference>
<feature type="transmembrane region" description="Helical" evidence="2">
    <location>
        <begin position="33"/>
        <end position="53"/>
    </location>
</feature>
<evidence type="ECO:0000256" key="1">
    <source>
        <dbReference type="ARBA" id="ARBA00022448"/>
    </source>
</evidence>
<organism evidence="3 4">
    <name type="scientific">Arenibacter palladensis</name>
    <dbReference type="NCBI Taxonomy" id="237373"/>
    <lineage>
        <taxon>Bacteria</taxon>
        <taxon>Pseudomonadati</taxon>
        <taxon>Bacteroidota</taxon>
        <taxon>Flavobacteriia</taxon>
        <taxon>Flavobacteriales</taxon>
        <taxon>Flavobacteriaceae</taxon>
        <taxon>Arenibacter</taxon>
    </lineage>
</organism>
<dbReference type="EMBL" id="FQUX01000003">
    <property type="protein sequence ID" value="SHF31578.1"/>
    <property type="molecule type" value="Genomic_DNA"/>
</dbReference>
<keyword evidence="2" id="KW-0812">Transmembrane</keyword>
<keyword evidence="1" id="KW-0813">Transport</keyword>
<dbReference type="OrthoDB" id="1490711at2"/>
<evidence type="ECO:0000256" key="2">
    <source>
        <dbReference type="SAM" id="Phobius"/>
    </source>
</evidence>
<feature type="transmembrane region" description="Helical" evidence="2">
    <location>
        <begin position="98"/>
        <end position="117"/>
    </location>
</feature>
<feature type="transmembrane region" description="Helical" evidence="2">
    <location>
        <begin position="123"/>
        <end position="144"/>
    </location>
</feature>
<feature type="transmembrane region" description="Helical" evidence="2">
    <location>
        <begin position="301"/>
        <end position="323"/>
    </location>
</feature>
<keyword evidence="2" id="KW-0472">Membrane</keyword>
<dbReference type="Proteomes" id="UP000184406">
    <property type="component" value="Unassembled WGS sequence"/>
</dbReference>
<keyword evidence="2" id="KW-1133">Transmembrane helix</keyword>
<dbReference type="AlphaFoldDB" id="A0A1M5AMT3"/>